<proteinExistence type="predicted"/>
<dbReference type="Proteomes" id="UP000829384">
    <property type="component" value="Unassembled WGS sequence"/>
</dbReference>
<accession>A0ABS9QPX4</accession>
<name>A0ABS9QPX4_9GAMM</name>
<comment type="caution">
    <text evidence="1">The sequence shown here is derived from an EMBL/GenBank/DDBJ whole genome shotgun (WGS) entry which is preliminary data.</text>
</comment>
<gene>
    <name evidence="1" type="ORF">H9J30_00360</name>
</gene>
<evidence type="ECO:0000313" key="1">
    <source>
        <dbReference type="EMBL" id="MCG9962396.1"/>
    </source>
</evidence>
<sequence length="103" mass="11478">MGWANCGTDSKGRPIGYVFTATCDHPGCHTQIDRGLAYACGGMHGKDEISCEGYFCEQHRPTYIEHEGDTRQICSQCTKELLDSGEWIEDENEGCLRSVHDDC</sequence>
<protein>
    <submittedName>
        <fullName evidence="1">Uncharacterized protein</fullName>
    </submittedName>
</protein>
<evidence type="ECO:0000313" key="2">
    <source>
        <dbReference type="Proteomes" id="UP000829384"/>
    </source>
</evidence>
<keyword evidence="2" id="KW-1185">Reference proteome</keyword>
<dbReference type="RefSeq" id="WP_240129206.1">
    <property type="nucleotide sequence ID" value="NZ_JACSDI010000001.1"/>
</dbReference>
<organism evidence="1 2">
    <name type="scientific">Shewanella cutis</name>
    <dbReference type="NCBI Taxonomy" id="2766780"/>
    <lineage>
        <taxon>Bacteria</taxon>
        <taxon>Pseudomonadati</taxon>
        <taxon>Pseudomonadota</taxon>
        <taxon>Gammaproteobacteria</taxon>
        <taxon>Alteromonadales</taxon>
        <taxon>Shewanellaceae</taxon>
        <taxon>Shewanella</taxon>
    </lineage>
</organism>
<reference evidence="1 2" key="1">
    <citation type="submission" date="2020-08" db="EMBL/GenBank/DDBJ databases">
        <title>Whole genome sequence of Shewanella sp strain PS-2.</title>
        <authorList>
            <person name="Das S.K."/>
        </authorList>
    </citation>
    <scope>NUCLEOTIDE SEQUENCE [LARGE SCALE GENOMIC DNA]</scope>
    <source>
        <strain evidence="1 2">PS-2</strain>
    </source>
</reference>
<dbReference type="EMBL" id="JACSDI010000001">
    <property type="protein sequence ID" value="MCG9962396.1"/>
    <property type="molecule type" value="Genomic_DNA"/>
</dbReference>